<accession>A0A0V0H1M2</accession>
<organism evidence="1">
    <name type="scientific">Solanum chacoense</name>
    <name type="common">Chaco potato</name>
    <dbReference type="NCBI Taxonomy" id="4108"/>
    <lineage>
        <taxon>Eukaryota</taxon>
        <taxon>Viridiplantae</taxon>
        <taxon>Streptophyta</taxon>
        <taxon>Embryophyta</taxon>
        <taxon>Tracheophyta</taxon>
        <taxon>Spermatophyta</taxon>
        <taxon>Magnoliopsida</taxon>
        <taxon>eudicotyledons</taxon>
        <taxon>Gunneridae</taxon>
        <taxon>Pentapetalae</taxon>
        <taxon>asterids</taxon>
        <taxon>lamiids</taxon>
        <taxon>Solanales</taxon>
        <taxon>Solanaceae</taxon>
        <taxon>Solanoideae</taxon>
        <taxon>Solaneae</taxon>
        <taxon>Solanum</taxon>
    </lineage>
</organism>
<evidence type="ECO:0000313" key="1">
    <source>
        <dbReference type="EMBL" id="JAP14293.1"/>
    </source>
</evidence>
<name>A0A0V0H1M2_SOLCH</name>
<protein>
    <submittedName>
        <fullName evidence="1">Putative ovule protein</fullName>
    </submittedName>
</protein>
<reference evidence="1" key="1">
    <citation type="submission" date="2015-12" db="EMBL/GenBank/DDBJ databases">
        <title>Gene expression during late stages of embryo sac development: a critical building block for successful pollen-pistil interactions.</title>
        <authorList>
            <person name="Liu Y."/>
            <person name="Joly V."/>
            <person name="Sabar M."/>
            <person name="Matton D.P."/>
        </authorList>
    </citation>
    <scope>NUCLEOTIDE SEQUENCE</scope>
</reference>
<dbReference type="AlphaFoldDB" id="A0A0V0H1M2"/>
<sequence>MNICSPYGWSVKLTGALSTDFTYVMCGSRSLPMRIGLILKSTHETGIAHGHNVLALKLMSTP</sequence>
<proteinExistence type="predicted"/>
<dbReference type="EMBL" id="GEDG01026769">
    <property type="protein sequence ID" value="JAP14293.1"/>
    <property type="molecule type" value="Transcribed_RNA"/>
</dbReference>